<evidence type="ECO:0000313" key="4">
    <source>
        <dbReference type="Proteomes" id="UP000242427"/>
    </source>
</evidence>
<keyword evidence="3" id="KW-0378">Hydrolase</keyword>
<dbReference type="SMART" id="SM00507">
    <property type="entry name" value="HNHc"/>
    <property type="match status" value="1"/>
</dbReference>
<feature type="domain" description="HNH nuclease" evidence="2">
    <location>
        <begin position="1"/>
        <end position="48"/>
    </location>
</feature>
<sequence>MIRARVLARDPVCRICGIRRSTQVDHVQAMTDDHRDRALQGVCGPCHAQKSAAEGAAGRARRPGRRRPDDPHPGRLG</sequence>
<evidence type="ECO:0000259" key="2">
    <source>
        <dbReference type="SMART" id="SM00507"/>
    </source>
</evidence>
<reference evidence="3 4" key="1">
    <citation type="submission" date="2018-03" db="EMBL/GenBank/DDBJ databases">
        <title>Chitinolytic properties of Streptosporangium nondiastaticum TBG75A20.</title>
        <authorList>
            <person name="Gayathri V."/>
            <person name="Shiburaj S."/>
        </authorList>
    </citation>
    <scope>NUCLEOTIDE SEQUENCE [LARGE SCALE GENOMIC DNA]</scope>
    <source>
        <strain evidence="3 4">TBG75A20</strain>
    </source>
</reference>
<dbReference type="AlphaFoldDB" id="A0A9X7JTI9"/>
<accession>A0A9X7JTI9</accession>
<organism evidence="3 4">
    <name type="scientific">Streptosporangium nondiastaticum</name>
    <dbReference type="NCBI Taxonomy" id="35764"/>
    <lineage>
        <taxon>Bacteria</taxon>
        <taxon>Bacillati</taxon>
        <taxon>Actinomycetota</taxon>
        <taxon>Actinomycetes</taxon>
        <taxon>Streptosporangiales</taxon>
        <taxon>Streptosporangiaceae</taxon>
        <taxon>Streptosporangium</taxon>
    </lineage>
</organism>
<name>A0A9X7JTI9_9ACTN</name>
<protein>
    <submittedName>
        <fullName evidence="3">Endonuclease</fullName>
    </submittedName>
</protein>
<proteinExistence type="predicted"/>
<feature type="region of interest" description="Disordered" evidence="1">
    <location>
        <begin position="46"/>
        <end position="77"/>
    </location>
</feature>
<dbReference type="EMBL" id="PXWG01000009">
    <property type="protein sequence ID" value="PSJ29567.1"/>
    <property type="molecule type" value="Genomic_DNA"/>
</dbReference>
<gene>
    <name evidence="3" type="ORF">B7P34_06780</name>
</gene>
<keyword evidence="3" id="KW-0255">Endonuclease</keyword>
<keyword evidence="3" id="KW-0540">Nuclease</keyword>
<dbReference type="Proteomes" id="UP000242427">
    <property type="component" value="Unassembled WGS sequence"/>
</dbReference>
<comment type="caution">
    <text evidence="3">The sequence shown here is derived from an EMBL/GenBank/DDBJ whole genome shotgun (WGS) entry which is preliminary data.</text>
</comment>
<dbReference type="GO" id="GO:0004519">
    <property type="term" value="F:endonuclease activity"/>
    <property type="evidence" value="ECO:0007669"/>
    <property type="project" value="UniProtKB-KW"/>
</dbReference>
<keyword evidence="4" id="KW-1185">Reference proteome</keyword>
<evidence type="ECO:0000313" key="3">
    <source>
        <dbReference type="EMBL" id="PSJ29567.1"/>
    </source>
</evidence>
<dbReference type="CDD" id="cd00085">
    <property type="entry name" value="HNHc"/>
    <property type="match status" value="1"/>
</dbReference>
<dbReference type="InterPro" id="IPR003615">
    <property type="entry name" value="HNH_nuc"/>
</dbReference>
<evidence type="ECO:0000256" key="1">
    <source>
        <dbReference type="SAM" id="MobiDB-lite"/>
    </source>
</evidence>
<feature type="compositionally biased region" description="Basic and acidic residues" evidence="1">
    <location>
        <begin position="66"/>
        <end position="77"/>
    </location>
</feature>